<comment type="caution">
    <text evidence="2">The sequence shown here is derived from an EMBL/GenBank/DDBJ whole genome shotgun (WGS) entry which is preliminary data.</text>
</comment>
<reference evidence="2 3" key="1">
    <citation type="submission" date="2016-04" db="EMBL/GenBank/DDBJ databases">
        <authorList>
            <person name="Chen L."/>
            <person name="Zhuang W."/>
            <person name="Wang G."/>
        </authorList>
    </citation>
    <scope>NUCLEOTIDE SEQUENCE [LARGE SCALE GENOMIC DNA]</scope>
    <source>
        <strain evidence="3">GR20</strain>
    </source>
</reference>
<sequence length="61" mass="6749">MAFPSGKSENPEGNRFSRQESSKPSGNSQFLEGFDAQNANWMGKLKNDANELIDCPLHSPH</sequence>
<dbReference type="Proteomes" id="UP000192277">
    <property type="component" value="Unassembled WGS sequence"/>
</dbReference>
<organism evidence="2 3">
    <name type="scientific">Niastella koreensis</name>
    <dbReference type="NCBI Taxonomy" id="354356"/>
    <lineage>
        <taxon>Bacteria</taxon>
        <taxon>Pseudomonadati</taxon>
        <taxon>Bacteroidota</taxon>
        <taxon>Chitinophagia</taxon>
        <taxon>Chitinophagales</taxon>
        <taxon>Chitinophagaceae</taxon>
        <taxon>Niastella</taxon>
    </lineage>
</organism>
<dbReference type="EMBL" id="LWBO01000002">
    <property type="protein sequence ID" value="OQP54058.1"/>
    <property type="molecule type" value="Genomic_DNA"/>
</dbReference>
<feature type="region of interest" description="Disordered" evidence="1">
    <location>
        <begin position="1"/>
        <end position="35"/>
    </location>
</feature>
<gene>
    <name evidence="2" type="ORF">A4D02_20470</name>
</gene>
<accession>A0ABX3P3S8</accession>
<evidence type="ECO:0000313" key="3">
    <source>
        <dbReference type="Proteomes" id="UP000192277"/>
    </source>
</evidence>
<evidence type="ECO:0000256" key="1">
    <source>
        <dbReference type="SAM" id="MobiDB-lite"/>
    </source>
</evidence>
<proteinExistence type="predicted"/>
<feature type="compositionally biased region" description="Basic and acidic residues" evidence="1">
    <location>
        <begin position="9"/>
        <end position="21"/>
    </location>
</feature>
<protein>
    <submittedName>
        <fullName evidence="2">Uncharacterized protein</fullName>
    </submittedName>
</protein>
<name>A0ABX3P3S8_9BACT</name>
<keyword evidence="3" id="KW-1185">Reference proteome</keyword>
<dbReference type="RefSeq" id="WP_041346149.1">
    <property type="nucleotide sequence ID" value="NZ_LWBO01000002.1"/>
</dbReference>
<evidence type="ECO:0000313" key="2">
    <source>
        <dbReference type="EMBL" id="OQP54058.1"/>
    </source>
</evidence>